<dbReference type="InterPro" id="IPR005702">
    <property type="entry name" value="Wzc-like_C"/>
</dbReference>
<dbReference type="RefSeq" id="WP_120050243.1">
    <property type="nucleotide sequence ID" value="NZ_CP032427.1"/>
</dbReference>
<dbReference type="KEGG" id="sge:DWG14_01340"/>
<dbReference type="InterPro" id="IPR027417">
    <property type="entry name" value="P-loop_NTPase"/>
</dbReference>
<evidence type="ECO:0000256" key="1">
    <source>
        <dbReference type="ARBA" id="ARBA00004651"/>
    </source>
</evidence>
<evidence type="ECO:0000313" key="11">
    <source>
        <dbReference type="EMBL" id="AYC37129.1"/>
    </source>
</evidence>
<dbReference type="SUPFAM" id="SSF52540">
    <property type="entry name" value="P-loop containing nucleoside triphosphate hydrolases"/>
    <property type="match status" value="1"/>
</dbReference>
<keyword evidence="11" id="KW-0808">Transferase</keyword>
<reference evidence="11 12" key="1">
    <citation type="submission" date="2018-09" db="EMBL/GenBank/DDBJ databases">
        <title>Production of Trimethoprim by Streptomyces sp. 3E-1.</title>
        <authorList>
            <person name="Kang H.J."/>
            <person name="Kim S.B."/>
        </authorList>
    </citation>
    <scope>NUCLEOTIDE SEQUENCE [LARGE SCALE GENOMIC DNA]</scope>
    <source>
        <strain evidence="11 12">3E-1</strain>
    </source>
</reference>
<sequence length="483" mass="50894">MDFHDYVEAVRRRWRFVTVCVLLGLAAAAAATVLLPRTYTATAQLFIATRDASSDDAYQGGLFTQQRVKSYTRIVTSPAVLDGVISELDLKTSPGRLAEKISAQAPLDTTLVDIRVTDASATRAQTIADATAVQFTKYLATIEGSSAGSPPLVKASVVGGNEPPSTPTSPRPTVNFALGLLAGLAIGVGGAVLRHSLDTTLRSVDDIGTRLGLNALGVVPPPNERRRHGSTRRTEALDQLRARLRFTTDSGFPGSVLIAGPSPEEGRTQTAVDVASSVARTGKQVVLVEADLRRPRLAAETGLRPAPGLADVLGADTPLHEAVQIWGEGRIRVLTSGRAPVDPGALISSAHMAQLVRTLEKEADLVVIDSPPLLPFADAAALASVAQGVLFVVRAGTTRRDDARRALETLAAVRAEVLGAVLTGTHAAGLTDWQPPDESGREPPRSRTDHAPEHEPPGRDRSVPVTGGVIDARGGRFLARHHG</sequence>
<dbReference type="PANTHER" id="PTHR32309">
    <property type="entry name" value="TYROSINE-PROTEIN KINASE"/>
    <property type="match status" value="1"/>
</dbReference>
<dbReference type="CDD" id="cd05387">
    <property type="entry name" value="BY-kinase"/>
    <property type="match status" value="1"/>
</dbReference>
<keyword evidence="7" id="KW-1133">Transmembrane helix</keyword>
<evidence type="ECO:0000256" key="4">
    <source>
        <dbReference type="ARBA" id="ARBA00022692"/>
    </source>
</evidence>
<dbReference type="InterPro" id="IPR050445">
    <property type="entry name" value="Bact_polysacc_biosynth/exp"/>
</dbReference>
<feature type="region of interest" description="Disordered" evidence="9">
    <location>
        <begin position="428"/>
        <end position="483"/>
    </location>
</feature>
<dbReference type="EC" id="2.7.10.2" evidence="11"/>
<dbReference type="EMBL" id="CP032427">
    <property type="protein sequence ID" value="AYC37129.1"/>
    <property type="molecule type" value="Genomic_DNA"/>
</dbReference>
<dbReference type="GO" id="GO:0005886">
    <property type="term" value="C:plasma membrane"/>
    <property type="evidence" value="ECO:0007669"/>
    <property type="project" value="UniProtKB-SubCell"/>
</dbReference>
<dbReference type="GO" id="GO:0004715">
    <property type="term" value="F:non-membrane spanning protein tyrosine kinase activity"/>
    <property type="evidence" value="ECO:0007669"/>
    <property type="project" value="UniProtKB-EC"/>
</dbReference>
<evidence type="ECO:0000256" key="7">
    <source>
        <dbReference type="ARBA" id="ARBA00022989"/>
    </source>
</evidence>
<keyword evidence="8" id="KW-0472">Membrane</keyword>
<evidence type="ECO:0000256" key="3">
    <source>
        <dbReference type="ARBA" id="ARBA00022475"/>
    </source>
</evidence>
<evidence type="ECO:0000256" key="6">
    <source>
        <dbReference type="ARBA" id="ARBA00022840"/>
    </source>
</evidence>
<organism evidence="11 12">
    <name type="scientific">Streptomyces griseorubiginosus</name>
    <dbReference type="NCBI Taxonomy" id="67304"/>
    <lineage>
        <taxon>Bacteria</taxon>
        <taxon>Bacillati</taxon>
        <taxon>Actinomycetota</taxon>
        <taxon>Actinomycetes</taxon>
        <taxon>Kitasatosporales</taxon>
        <taxon>Streptomycetaceae</taxon>
        <taxon>Streptomyces</taxon>
    </lineage>
</organism>
<dbReference type="GeneID" id="91280301"/>
<evidence type="ECO:0000256" key="2">
    <source>
        <dbReference type="ARBA" id="ARBA00006683"/>
    </source>
</evidence>
<evidence type="ECO:0000256" key="9">
    <source>
        <dbReference type="SAM" id="MobiDB-lite"/>
    </source>
</evidence>
<keyword evidence="3" id="KW-1003">Cell membrane</keyword>
<dbReference type="Pfam" id="PF02706">
    <property type="entry name" value="Wzz"/>
    <property type="match status" value="1"/>
</dbReference>
<keyword evidence="11" id="KW-0418">Kinase</keyword>
<proteinExistence type="inferred from homology"/>
<evidence type="ECO:0000256" key="8">
    <source>
        <dbReference type="ARBA" id="ARBA00023136"/>
    </source>
</evidence>
<protein>
    <submittedName>
        <fullName evidence="11">Tyrosine-protein kinase YwqD</fullName>
        <ecNumber evidence="11">2.7.10.2</ecNumber>
    </submittedName>
</protein>
<evidence type="ECO:0000313" key="12">
    <source>
        <dbReference type="Proteomes" id="UP000265765"/>
    </source>
</evidence>
<dbReference type="Proteomes" id="UP000265765">
    <property type="component" value="Chromosome"/>
</dbReference>
<feature type="compositionally biased region" description="Basic and acidic residues" evidence="9">
    <location>
        <begin position="438"/>
        <end position="462"/>
    </location>
</feature>
<dbReference type="Gene3D" id="3.40.50.300">
    <property type="entry name" value="P-loop containing nucleotide triphosphate hydrolases"/>
    <property type="match status" value="1"/>
</dbReference>
<dbReference type="AlphaFoldDB" id="A0AAI8PLE6"/>
<comment type="subcellular location">
    <subcellularLocation>
        <location evidence="1">Cell membrane</location>
        <topology evidence="1">Multi-pass membrane protein</topology>
    </subcellularLocation>
</comment>
<name>A0AAI8PLE6_9ACTN</name>
<keyword evidence="6" id="KW-0067">ATP-binding</keyword>
<keyword evidence="4" id="KW-0812">Transmembrane</keyword>
<comment type="similarity">
    <text evidence="2">Belongs to the CpsC/CapA family.</text>
</comment>
<feature type="domain" description="Polysaccharide chain length determinant N-terminal" evidence="10">
    <location>
        <begin position="1"/>
        <end position="88"/>
    </location>
</feature>
<evidence type="ECO:0000259" key="10">
    <source>
        <dbReference type="Pfam" id="PF02706"/>
    </source>
</evidence>
<gene>
    <name evidence="11" type="primary">ywqD</name>
    <name evidence="11" type="ORF">DWG14_01340</name>
</gene>
<dbReference type="InterPro" id="IPR003856">
    <property type="entry name" value="LPS_length_determ_N"/>
</dbReference>
<dbReference type="PANTHER" id="PTHR32309:SF31">
    <property type="entry name" value="CAPSULAR EXOPOLYSACCHARIDE FAMILY"/>
    <property type="match status" value="1"/>
</dbReference>
<accession>A0AAI8PLE6</accession>
<evidence type="ECO:0000256" key="5">
    <source>
        <dbReference type="ARBA" id="ARBA00022741"/>
    </source>
</evidence>
<keyword evidence="5" id="KW-0547">Nucleotide-binding</keyword>